<dbReference type="SUPFAM" id="SSF81383">
    <property type="entry name" value="F-box domain"/>
    <property type="match status" value="1"/>
</dbReference>
<evidence type="ECO:0000313" key="1">
    <source>
        <dbReference type="EMBL" id="PNS17026.1"/>
    </source>
</evidence>
<name>A0A2K1QPI8_9PEZI</name>
<evidence type="ECO:0000313" key="2">
    <source>
        <dbReference type="Proteomes" id="UP000243797"/>
    </source>
</evidence>
<protein>
    <submittedName>
        <fullName evidence="1">Uncharacterized protein</fullName>
    </submittedName>
</protein>
<dbReference type="EMBL" id="NKHZ01000055">
    <property type="protein sequence ID" value="PNS17026.1"/>
    <property type="molecule type" value="Genomic_DNA"/>
</dbReference>
<sequence length="232" mass="26564">MERLVNNPYLIERILEYLDFTTLTTSARRVCKQWDNLIKESLSLRKTLYYLNDDVEGVYCVNASATFREPHADTCEIRKVGSDPIDTSLPRFLAYEHLHLKVLHPIIPDINMMHNSSFKIERYHHLWDHLQQISAGRPSSLANSLVCQPKATSMGLCVPNPFVSFTHGKKSVTIRDPYGITWRAIAKALGDIQRLDPVFSNTVVVHLEWNDGGRLMTYHKFNDLAFDSTSST</sequence>
<dbReference type="OrthoDB" id="3800738at2759"/>
<proteinExistence type="predicted"/>
<reference evidence="1 2" key="1">
    <citation type="submission" date="2017-06" db="EMBL/GenBank/DDBJ databases">
        <title>Draft genome sequence of a variant of Elsinoe murrayae.</title>
        <authorList>
            <person name="Cheng Q."/>
        </authorList>
    </citation>
    <scope>NUCLEOTIDE SEQUENCE [LARGE SCALE GENOMIC DNA]</scope>
    <source>
        <strain evidence="1 2">CQ-2017a</strain>
    </source>
</reference>
<dbReference type="InParanoid" id="A0A2K1QPI8"/>
<dbReference type="Gene3D" id="1.20.1280.50">
    <property type="match status" value="1"/>
</dbReference>
<dbReference type="InterPro" id="IPR036047">
    <property type="entry name" value="F-box-like_dom_sf"/>
</dbReference>
<gene>
    <name evidence="1" type="ORF">CAC42_4990</name>
</gene>
<organism evidence="1 2">
    <name type="scientific">Sphaceloma murrayae</name>
    <dbReference type="NCBI Taxonomy" id="2082308"/>
    <lineage>
        <taxon>Eukaryota</taxon>
        <taxon>Fungi</taxon>
        <taxon>Dikarya</taxon>
        <taxon>Ascomycota</taxon>
        <taxon>Pezizomycotina</taxon>
        <taxon>Dothideomycetes</taxon>
        <taxon>Dothideomycetidae</taxon>
        <taxon>Myriangiales</taxon>
        <taxon>Elsinoaceae</taxon>
        <taxon>Sphaceloma</taxon>
    </lineage>
</organism>
<keyword evidence="2" id="KW-1185">Reference proteome</keyword>
<dbReference type="AlphaFoldDB" id="A0A2K1QPI8"/>
<accession>A0A2K1QPI8</accession>
<comment type="caution">
    <text evidence="1">The sequence shown here is derived from an EMBL/GenBank/DDBJ whole genome shotgun (WGS) entry which is preliminary data.</text>
</comment>
<dbReference type="Proteomes" id="UP000243797">
    <property type="component" value="Unassembled WGS sequence"/>
</dbReference>